<evidence type="ECO:0000256" key="2">
    <source>
        <dbReference type="SAM" id="Phobius"/>
    </source>
</evidence>
<dbReference type="OrthoDB" id="6152285at2759"/>
<evidence type="ECO:0000256" key="3">
    <source>
        <dbReference type="SAM" id="SignalP"/>
    </source>
</evidence>
<dbReference type="PANTHER" id="PTHR45713">
    <property type="entry name" value="FTP DOMAIN-CONTAINING PROTEIN"/>
    <property type="match status" value="1"/>
</dbReference>
<feature type="chain" id="PRO_5013152437" description="Fucolectin tachylectin-4 pentraxin-1 domain-containing protein" evidence="3">
    <location>
        <begin position="25"/>
        <end position="464"/>
    </location>
</feature>
<keyword evidence="2" id="KW-0812">Transmembrane</keyword>
<keyword evidence="2" id="KW-0472">Membrane</keyword>
<feature type="signal peptide" evidence="3">
    <location>
        <begin position="1"/>
        <end position="24"/>
    </location>
</feature>
<evidence type="ECO:0008006" key="6">
    <source>
        <dbReference type="Google" id="ProtNLM"/>
    </source>
</evidence>
<reference evidence="4" key="1">
    <citation type="submission" date="2020-05" db="UniProtKB">
        <authorList>
            <consortium name="EnsemblMetazoa"/>
        </authorList>
    </citation>
    <scope>IDENTIFICATION</scope>
    <source>
        <strain evidence="4">BB02</strain>
    </source>
</reference>
<keyword evidence="2" id="KW-1133">Transmembrane helix</keyword>
<name>A0A2C9KLC0_BIOGL</name>
<organism evidence="4 5">
    <name type="scientific">Biomphalaria glabrata</name>
    <name type="common">Bloodfluke planorb</name>
    <name type="synonym">Freshwater snail</name>
    <dbReference type="NCBI Taxonomy" id="6526"/>
    <lineage>
        <taxon>Eukaryota</taxon>
        <taxon>Metazoa</taxon>
        <taxon>Spiralia</taxon>
        <taxon>Lophotrochozoa</taxon>
        <taxon>Mollusca</taxon>
        <taxon>Gastropoda</taxon>
        <taxon>Heterobranchia</taxon>
        <taxon>Euthyneura</taxon>
        <taxon>Panpulmonata</taxon>
        <taxon>Hygrophila</taxon>
        <taxon>Lymnaeoidea</taxon>
        <taxon>Planorbidae</taxon>
        <taxon>Biomphalaria</taxon>
    </lineage>
</organism>
<accession>A0A2C9KLC0</accession>
<dbReference type="Pfam" id="PF22633">
    <property type="entry name" value="F5_F8_type_C_2"/>
    <property type="match status" value="1"/>
</dbReference>
<dbReference type="KEGG" id="bgt:106072290"/>
<dbReference type="SUPFAM" id="SSF49785">
    <property type="entry name" value="Galactose-binding domain-like"/>
    <property type="match status" value="1"/>
</dbReference>
<keyword evidence="3" id="KW-0732">Signal</keyword>
<proteinExistence type="predicted"/>
<evidence type="ECO:0000256" key="1">
    <source>
        <dbReference type="SAM" id="MobiDB-lite"/>
    </source>
</evidence>
<feature type="transmembrane region" description="Helical" evidence="2">
    <location>
        <begin position="375"/>
        <end position="399"/>
    </location>
</feature>
<dbReference type="InterPro" id="IPR008979">
    <property type="entry name" value="Galactose-bd-like_sf"/>
</dbReference>
<feature type="compositionally biased region" description="Polar residues" evidence="1">
    <location>
        <begin position="418"/>
        <end position="430"/>
    </location>
</feature>
<dbReference type="VEuPathDB" id="VectorBase:BGLB021040"/>
<dbReference type="InterPro" id="IPR051941">
    <property type="entry name" value="BG_Antigen-Binding_Lectin"/>
</dbReference>
<dbReference type="EnsemblMetazoa" id="BGLB021040-RA">
    <property type="protein sequence ID" value="BGLB021040-PA"/>
    <property type="gene ID" value="BGLB021040"/>
</dbReference>
<dbReference type="Gene3D" id="2.60.120.260">
    <property type="entry name" value="Galactose-binding domain-like"/>
    <property type="match status" value="1"/>
</dbReference>
<dbReference type="Proteomes" id="UP000076420">
    <property type="component" value="Unassembled WGS sequence"/>
</dbReference>
<dbReference type="VEuPathDB" id="VectorBase:BGLAX_037298"/>
<dbReference type="AlphaFoldDB" id="A0A2C9KLC0"/>
<evidence type="ECO:0000313" key="4">
    <source>
        <dbReference type="EnsemblMetazoa" id="BGLB021040-PA"/>
    </source>
</evidence>
<dbReference type="PANTHER" id="PTHR45713:SF6">
    <property type="entry name" value="F5_8 TYPE C DOMAIN-CONTAINING PROTEIN"/>
    <property type="match status" value="1"/>
</dbReference>
<sequence length="464" mass="52215">MLISTMEKLFQPVQLLLILSSCVAVPSEVTMTPTQTSTTWLTDGDDTTCNGNGDITSLQISWSTSYPFTWLRMKVKNTSQNLLNVNLTFITSRNDTFNCINKQVSLIDNTTVDYRCDMSDTITQLKLTGPALKFLCSLYINGGRNVALRQSAEQTSLHFEGNLSCNASLAVDGGIQCLLLDGSTSHTFDTDSNPSWSLTLDTPKVINRFVIYNRADCCRYRLKHFELTTFDTNNNMLWTYLDPINEDTAIYTFTRIQNNAVSKIRITPTNREAYDTRIIISLCEVFIYGECAKGFWGLDCTQKCPEECLYSCQQDTGKCLSLLSQSDTPQWCTVCPPEIYAKNCQQYCIDTSFNKTCNNVTALNEHESSSMTFEAGIGVGIAIGAGVIVIIVLVALLIYRAKHYSTTLDQKQERAPNQGAQPSGQYMNQNEETRIRRQARELANYNELRQTQEYQHAYEATNMS</sequence>
<protein>
    <recommendedName>
        <fullName evidence="6">Fucolectin tachylectin-4 pentraxin-1 domain-containing protein</fullName>
    </recommendedName>
</protein>
<gene>
    <name evidence="4" type="primary">106072290</name>
</gene>
<feature type="region of interest" description="Disordered" evidence="1">
    <location>
        <begin position="409"/>
        <end position="431"/>
    </location>
</feature>
<evidence type="ECO:0000313" key="5">
    <source>
        <dbReference type="Proteomes" id="UP000076420"/>
    </source>
</evidence>